<protein>
    <recommendedName>
        <fullName evidence="3">DUF4251 domain-containing protein</fullName>
    </recommendedName>
</protein>
<organism evidence="1 2">
    <name type="scientific">Polaribacter reichenbachii</name>
    <dbReference type="NCBI Taxonomy" id="996801"/>
    <lineage>
        <taxon>Bacteria</taxon>
        <taxon>Pseudomonadati</taxon>
        <taxon>Bacteroidota</taxon>
        <taxon>Flavobacteriia</taxon>
        <taxon>Flavobacteriales</taxon>
        <taxon>Flavobacteriaceae</taxon>
    </lineage>
</organism>
<keyword evidence="2" id="KW-1185">Reference proteome</keyword>
<dbReference type="InterPro" id="IPR025347">
    <property type="entry name" value="DUF4251"/>
</dbReference>
<accession>A0A1B8U1H6</accession>
<dbReference type="EMBL" id="LSFL01000029">
    <property type="protein sequence ID" value="OBY65726.1"/>
    <property type="molecule type" value="Genomic_DNA"/>
</dbReference>
<evidence type="ECO:0008006" key="3">
    <source>
        <dbReference type="Google" id="ProtNLM"/>
    </source>
</evidence>
<dbReference type="RefSeq" id="WP_083139721.1">
    <property type="nucleotide sequence ID" value="NZ_CP019337.1"/>
</dbReference>
<dbReference type="OrthoDB" id="1448121at2"/>
<comment type="caution">
    <text evidence="1">The sequence shown here is derived from an EMBL/GenBank/DDBJ whole genome shotgun (WGS) entry which is preliminary data.</text>
</comment>
<dbReference type="Proteomes" id="UP000092612">
    <property type="component" value="Unassembled WGS sequence"/>
</dbReference>
<dbReference type="PROSITE" id="PS51257">
    <property type="entry name" value="PROKAR_LIPOPROTEIN"/>
    <property type="match status" value="1"/>
</dbReference>
<dbReference type="AlphaFoldDB" id="A0A1B8U1H6"/>
<dbReference type="Pfam" id="PF14059">
    <property type="entry name" value="DUF4251"/>
    <property type="match status" value="1"/>
</dbReference>
<sequence>MKPKLYVLLFFLSMLFVACKSTVTLLELEALQKMVSNNHFEFVAHSANPMPMANVSGLQNLLPVGSNMANINLIGNDNYFSVRNDSLFFELPYYGVRQIGGGYGSEVGLKFKGIPEKTSTIFNAKKNQYSLKYMVKTKDENLNINMILFVNNKATLSVNSSHRSNINYNGTWTALEDSK</sequence>
<dbReference type="STRING" id="996801.BW723_13890"/>
<proteinExistence type="predicted"/>
<dbReference type="Gene3D" id="2.40.128.410">
    <property type="match status" value="1"/>
</dbReference>
<gene>
    <name evidence="1" type="ORF">LPB301_07890</name>
</gene>
<evidence type="ECO:0000313" key="2">
    <source>
        <dbReference type="Proteomes" id="UP000092612"/>
    </source>
</evidence>
<evidence type="ECO:0000313" key="1">
    <source>
        <dbReference type="EMBL" id="OBY65726.1"/>
    </source>
</evidence>
<reference evidence="2" key="1">
    <citation type="submission" date="2016-02" db="EMBL/GenBank/DDBJ databases">
        <title>Paenibacillus sp. LPB0068, isolated from Crassostrea gigas.</title>
        <authorList>
            <person name="Shin S.-K."/>
            <person name="Yi H."/>
        </authorList>
    </citation>
    <scope>NUCLEOTIDE SEQUENCE [LARGE SCALE GENOMIC DNA]</scope>
    <source>
        <strain evidence="2">KCTC 23969</strain>
    </source>
</reference>
<name>A0A1B8U1H6_9FLAO</name>